<sequence length="982" mass="107572">MAAVLDLSSDAHERLLAEPTAAPSSEGLPRENLKATISGENQLQEAEDVVHELPMPSEDVVYKTANSLNVMFRKANHKESTSSAVNLDAILSGEPLKPTRNWDELTTSEKKEWSAVTKSALKWARRKSVQLQRCAHSEFDTLMEVKRQKLPAVPLPVAQQQPKPLSKWQLARQLRLQREAEARELEEMRERLERLQAEKDAEHERELAALLAEEAGAKSAEERERLIAKRRALQQQEMERRLKHAAELAALEGCALDVAAEMSALRAHEAFYEDAEQGESEEAVDAAVRAEREAKKREADALLCSILSKSYNQDGPGLGEGELSAQPAGHWSAMTSDEREALKIIHGSLDPGFHELEAEYRKSAMDRSLDPVVGVRDPETCAADILCPSKFQVEAANCKLAMETHLLSGSLRLQPHPAAERLEPLEHSVGAVVDARHRVGVIDNIHNGSLPLQPHSTAERLEPLAPPKASAGTVTDARHQAGIINNAQDLQKLRRAAKLDERPFWIDPGVQPLPPCYLPRLEPDAPGAAHSPGRAEDRDSWEGSSVHREPWKPPGVVSESEFTHMGGLGVEVAKKQDALSEQQHERLHLEDRETWKVAGAYHAKLGGSNSLGPSIEERRAEATAVWGRGRGAHTSGGHDPPLDMSPGGKPTKPRGAAEYTHRPQPPSSEPPSSRRPQPRKGLYTDDGDARFRRGRRDFEIVPPLALGRRDSIPTDVALATRPTVLPLEKWMVLPLDKLPSAIKVAGSTVTAPHWMSQAAPDGPMSGRGGQVTPAGPITGCGGQVTPSGPMSGHGGRMASDGSMSSCDAHAVSDSARSYVFDGDSSRLNLALAPEGSEITFSPREGNLSPPLIRRQRGQRLPRRSRTADDPRFRKRREYGRRQSLGVATGRAGSASKWKPVHNDTSQGKLRVAAPLLRAEIGSHRRTLVLDDNPAPRHIHMTSSLFDFNGGLVPLATQDIIRLPKIHRSRSTEKEMANQRLPI</sequence>
<feature type="region of interest" description="Disordered" evidence="2">
    <location>
        <begin position="629"/>
        <end position="695"/>
    </location>
</feature>
<keyword evidence="4" id="KW-1185">Reference proteome</keyword>
<comment type="caution">
    <text evidence="3">The sequence shown here is derived from an EMBL/GenBank/DDBJ whole genome shotgun (WGS) entry which is preliminary data.</text>
</comment>
<evidence type="ECO:0000256" key="2">
    <source>
        <dbReference type="SAM" id="MobiDB-lite"/>
    </source>
</evidence>
<feature type="coiled-coil region" evidence="1">
    <location>
        <begin position="171"/>
        <end position="205"/>
    </location>
</feature>
<evidence type="ECO:0000256" key="1">
    <source>
        <dbReference type="SAM" id="Coils"/>
    </source>
</evidence>
<protein>
    <submittedName>
        <fullName evidence="3">Uncharacterized protein</fullName>
    </submittedName>
</protein>
<dbReference type="EMBL" id="LGRX02006435">
    <property type="protein sequence ID" value="KAK3276677.1"/>
    <property type="molecule type" value="Genomic_DNA"/>
</dbReference>
<evidence type="ECO:0000313" key="4">
    <source>
        <dbReference type="Proteomes" id="UP001190700"/>
    </source>
</evidence>
<dbReference type="AlphaFoldDB" id="A0AAE0L9B6"/>
<feature type="region of interest" description="Disordered" evidence="2">
    <location>
        <begin position="521"/>
        <end position="557"/>
    </location>
</feature>
<evidence type="ECO:0000313" key="3">
    <source>
        <dbReference type="EMBL" id="KAK3276677.1"/>
    </source>
</evidence>
<reference evidence="3 4" key="1">
    <citation type="journal article" date="2015" name="Genome Biol. Evol.">
        <title>Comparative Genomics of a Bacterivorous Green Alga Reveals Evolutionary Causalities and Consequences of Phago-Mixotrophic Mode of Nutrition.</title>
        <authorList>
            <person name="Burns J.A."/>
            <person name="Paasch A."/>
            <person name="Narechania A."/>
            <person name="Kim E."/>
        </authorList>
    </citation>
    <scope>NUCLEOTIDE SEQUENCE [LARGE SCALE GENOMIC DNA]</scope>
    <source>
        <strain evidence="3 4">PLY_AMNH</strain>
    </source>
</reference>
<accession>A0AAE0L9B6</accession>
<feature type="region of interest" description="Disordered" evidence="2">
    <location>
        <begin position="838"/>
        <end position="905"/>
    </location>
</feature>
<name>A0AAE0L9B6_9CHLO</name>
<proteinExistence type="predicted"/>
<gene>
    <name evidence="3" type="ORF">CYMTET_15269</name>
</gene>
<feature type="compositionally biased region" description="Basic residues" evidence="2">
    <location>
        <begin position="853"/>
        <end position="864"/>
    </location>
</feature>
<feature type="compositionally biased region" description="Basic and acidic residues" evidence="2">
    <location>
        <begin position="533"/>
        <end position="551"/>
    </location>
</feature>
<keyword evidence="1" id="KW-0175">Coiled coil</keyword>
<dbReference type="Proteomes" id="UP001190700">
    <property type="component" value="Unassembled WGS sequence"/>
</dbReference>
<organism evidence="3 4">
    <name type="scientific">Cymbomonas tetramitiformis</name>
    <dbReference type="NCBI Taxonomy" id="36881"/>
    <lineage>
        <taxon>Eukaryota</taxon>
        <taxon>Viridiplantae</taxon>
        <taxon>Chlorophyta</taxon>
        <taxon>Pyramimonadophyceae</taxon>
        <taxon>Pyramimonadales</taxon>
        <taxon>Pyramimonadaceae</taxon>
        <taxon>Cymbomonas</taxon>
    </lineage>
</organism>